<accession>A0A537J6H3</accession>
<protein>
    <recommendedName>
        <fullName evidence="5">Hydrophobe/amphiphile efflux-1 family RND transporter</fullName>
    </recommendedName>
</protein>
<dbReference type="Gene3D" id="1.20.1640.10">
    <property type="entry name" value="Multidrug efflux transporter AcrB transmembrane domain"/>
    <property type="match status" value="1"/>
</dbReference>
<gene>
    <name evidence="3" type="ORF">E6H03_10860</name>
</gene>
<dbReference type="AlphaFoldDB" id="A0A537J6H3"/>
<keyword evidence="2" id="KW-1133">Transmembrane helix</keyword>
<name>A0A537J6H3_9BACT</name>
<sequence>DVQSDVYVQIGLVTLIGLAAKNAILIVEFAKDKHEQEGMPVADAALAGARLRLRPILMTSLSFIFGTMPLVLASGAGANSRHSLGTGVVGGMSVATALGIFFIPVLYVIFAGTGGSRRRAGGQSSAGAPPDGPVSADAPSGAPNQGEANG</sequence>
<evidence type="ECO:0000256" key="2">
    <source>
        <dbReference type="SAM" id="Phobius"/>
    </source>
</evidence>
<feature type="transmembrane region" description="Helical" evidence="2">
    <location>
        <begin position="6"/>
        <end position="27"/>
    </location>
</feature>
<feature type="non-terminal residue" evidence="3">
    <location>
        <position position="1"/>
    </location>
</feature>
<evidence type="ECO:0000256" key="1">
    <source>
        <dbReference type="SAM" id="MobiDB-lite"/>
    </source>
</evidence>
<dbReference type="GO" id="GO:0042910">
    <property type="term" value="F:xenobiotic transmembrane transporter activity"/>
    <property type="evidence" value="ECO:0007669"/>
    <property type="project" value="TreeGrafter"/>
</dbReference>
<proteinExistence type="predicted"/>
<keyword evidence="2" id="KW-0472">Membrane</keyword>
<feature type="transmembrane region" description="Helical" evidence="2">
    <location>
        <begin position="56"/>
        <end position="76"/>
    </location>
</feature>
<dbReference type="Proteomes" id="UP000318093">
    <property type="component" value="Unassembled WGS sequence"/>
</dbReference>
<dbReference type="InterPro" id="IPR001036">
    <property type="entry name" value="Acrflvin-R"/>
</dbReference>
<evidence type="ECO:0000313" key="4">
    <source>
        <dbReference type="Proteomes" id="UP000318093"/>
    </source>
</evidence>
<keyword evidence="2" id="KW-0812">Transmembrane</keyword>
<dbReference type="Pfam" id="PF00873">
    <property type="entry name" value="ACR_tran"/>
    <property type="match status" value="1"/>
</dbReference>
<reference evidence="3 4" key="1">
    <citation type="journal article" date="2019" name="Nat. Microbiol.">
        <title>Mediterranean grassland soil C-N compound turnover is dependent on rainfall and depth, and is mediated by genomically divergent microorganisms.</title>
        <authorList>
            <person name="Diamond S."/>
            <person name="Andeer P.F."/>
            <person name="Li Z."/>
            <person name="Crits-Christoph A."/>
            <person name="Burstein D."/>
            <person name="Anantharaman K."/>
            <person name="Lane K.R."/>
            <person name="Thomas B.C."/>
            <person name="Pan C."/>
            <person name="Northen T.R."/>
            <person name="Banfield J.F."/>
        </authorList>
    </citation>
    <scope>NUCLEOTIDE SEQUENCE [LARGE SCALE GENOMIC DNA]</scope>
    <source>
        <strain evidence="3">NP_6</strain>
    </source>
</reference>
<feature type="transmembrane region" description="Helical" evidence="2">
    <location>
        <begin position="88"/>
        <end position="110"/>
    </location>
</feature>
<comment type="caution">
    <text evidence="3">The sequence shown here is derived from an EMBL/GenBank/DDBJ whole genome shotgun (WGS) entry which is preliminary data.</text>
</comment>
<dbReference type="PANTHER" id="PTHR32063:SF76">
    <property type="entry name" value="EFFLUX PUMP MEMBRANE TRANSPORTER"/>
    <property type="match status" value="1"/>
</dbReference>
<dbReference type="PANTHER" id="PTHR32063">
    <property type="match status" value="1"/>
</dbReference>
<evidence type="ECO:0000313" key="3">
    <source>
        <dbReference type="EMBL" id="TMI79105.1"/>
    </source>
</evidence>
<organism evidence="3 4">
    <name type="scientific">Candidatus Segetimicrobium genomatis</name>
    <dbReference type="NCBI Taxonomy" id="2569760"/>
    <lineage>
        <taxon>Bacteria</taxon>
        <taxon>Bacillati</taxon>
        <taxon>Candidatus Sysuimicrobiota</taxon>
        <taxon>Candidatus Sysuimicrobiia</taxon>
        <taxon>Candidatus Sysuimicrobiales</taxon>
        <taxon>Candidatus Segetimicrobiaceae</taxon>
        <taxon>Candidatus Segetimicrobium</taxon>
    </lineage>
</organism>
<dbReference type="SUPFAM" id="SSF82866">
    <property type="entry name" value="Multidrug efflux transporter AcrB transmembrane domain"/>
    <property type="match status" value="1"/>
</dbReference>
<evidence type="ECO:0008006" key="5">
    <source>
        <dbReference type="Google" id="ProtNLM"/>
    </source>
</evidence>
<dbReference type="EMBL" id="VBAN01000355">
    <property type="protein sequence ID" value="TMI79105.1"/>
    <property type="molecule type" value="Genomic_DNA"/>
</dbReference>
<feature type="region of interest" description="Disordered" evidence="1">
    <location>
        <begin position="117"/>
        <end position="150"/>
    </location>
</feature>
<dbReference type="GO" id="GO:0005886">
    <property type="term" value="C:plasma membrane"/>
    <property type="evidence" value="ECO:0007669"/>
    <property type="project" value="TreeGrafter"/>
</dbReference>